<dbReference type="GO" id="GO:0046872">
    <property type="term" value="F:metal ion binding"/>
    <property type="evidence" value="ECO:0007669"/>
    <property type="project" value="UniProtKB-KW"/>
</dbReference>
<dbReference type="GO" id="GO:0000166">
    <property type="term" value="F:nucleotide binding"/>
    <property type="evidence" value="ECO:0007669"/>
    <property type="project" value="UniProtKB-KW"/>
</dbReference>
<evidence type="ECO:0000256" key="8">
    <source>
        <dbReference type="ARBA" id="ARBA00048744"/>
    </source>
</evidence>
<dbReference type="SUPFAM" id="SSF56672">
    <property type="entry name" value="DNA/RNA polymerases"/>
    <property type="match status" value="1"/>
</dbReference>
<keyword evidence="3" id="KW-0808">Transferase</keyword>
<keyword evidence="5" id="KW-0547">Nucleotide-binding</keyword>
<evidence type="ECO:0000256" key="2">
    <source>
        <dbReference type="ARBA" id="ARBA00022484"/>
    </source>
</evidence>
<keyword evidence="9" id="KW-0460">Magnesium</keyword>
<accession>A0A514D7R6</accession>
<sequence>MSHRLRRRHPLFKGGLLKSLMLLWSKVAHELATWCCTSATMDVKTVRGRCEHEGISFLTISLPNFGKDFEKSLDQGLVDRRLFAGFQRKGELPRFLGGFLDLVFDRDSGVLLDQPSIDAIRAIRQLSLMYGKLALPCSDARVRNAFDGYIECEQEVRLADASRARKFSFAFEMMSARLFQDVFTDVDREIYHGRVVPKHGPGATADKLVGNNKFNLRTWTERLEEIFPAGENIIPSPSYYDELDSVHFLEPGSELPVRVISVPKTLKTPRIIGIEPTAMQYSQQALKAEITIGVQKSNLLNALIGFDDQIPNQALAHEGSLTGSLATLDLSEASDRVSNQLVRTMLRRWPHLHKAVDASRSRKADVPGHGVVRLAKFASMGSALTFPIEAMVFLTIICLGIEESLRTPLSHQDLLDLRGKVRVYGDDIIVPVEHVRSVITMLETFGFRVNDRKSFWNGKFRESCGREYYAGEDVSIVRVRTMPPTSPKDATRVISWVSTRNQFYFAGYWQTCSWLDEAITNVIHHYPVVAPTSRVQGRHSFLGYETQGYDKFLHRPLVKGYVETSVLPSISLDGTGALLKFHLKSAMNERLHSSGGHGAQPGIDGGHLERSGRPQSVDIKLRNACPF</sequence>
<evidence type="ECO:0000313" key="12">
    <source>
        <dbReference type="EMBL" id="QDH89668.1"/>
    </source>
</evidence>
<keyword evidence="4" id="KW-0548">Nucleotidyltransferase</keyword>
<dbReference type="GO" id="GO:0039694">
    <property type="term" value="P:viral RNA genome replication"/>
    <property type="evidence" value="ECO:0007669"/>
    <property type="project" value="InterPro"/>
</dbReference>
<evidence type="ECO:0000256" key="5">
    <source>
        <dbReference type="ARBA" id="ARBA00022741"/>
    </source>
</evidence>
<reference evidence="12" key="1">
    <citation type="submission" date="2019-05" db="EMBL/GenBank/DDBJ databases">
        <title>Metatranscriptomic reconstruction reveals RNA viruses with the potential to shape carbon cycling in soil.</title>
        <authorList>
            <person name="Starr E.P."/>
            <person name="Nuccio E."/>
            <person name="Pett-Ridge J."/>
            <person name="Banfield J.F."/>
            <person name="Firestone M.K."/>
        </authorList>
    </citation>
    <scope>NUCLEOTIDE SEQUENCE</scope>
    <source>
        <strain evidence="12">H3_Bulk_41_scaffold_2773</strain>
    </source>
</reference>
<protein>
    <recommendedName>
        <fullName evidence="1">RNA-directed RNA polymerase</fullName>
        <ecNumber evidence="1">2.7.7.48</ecNumber>
    </recommendedName>
    <alternativeName>
        <fullName evidence="7">RNA replicase beta chain</fullName>
    </alternativeName>
</protein>
<evidence type="ECO:0000256" key="3">
    <source>
        <dbReference type="ARBA" id="ARBA00022679"/>
    </source>
</evidence>
<comment type="cofactor">
    <cofactor evidence="9">
        <name>Mg(2+)</name>
        <dbReference type="ChEBI" id="CHEBI:18420"/>
    </cofactor>
    <text evidence="9">Binds 2 Mg(2+) per subunit.</text>
</comment>
<evidence type="ECO:0000256" key="9">
    <source>
        <dbReference type="PIRSR" id="PIRSR605093-1"/>
    </source>
</evidence>
<dbReference type="Pfam" id="PF03431">
    <property type="entry name" value="RNA_replicase_B"/>
    <property type="match status" value="1"/>
</dbReference>
<dbReference type="PROSITE" id="PS50522">
    <property type="entry name" value="RDRP_PHAGE"/>
    <property type="match status" value="1"/>
</dbReference>
<feature type="region of interest" description="Disordered" evidence="10">
    <location>
        <begin position="591"/>
        <end position="614"/>
    </location>
</feature>
<dbReference type="GO" id="GO:0003968">
    <property type="term" value="F:RNA-directed RNA polymerase activity"/>
    <property type="evidence" value="ECO:0007669"/>
    <property type="project" value="UniProtKB-KW"/>
</dbReference>
<keyword evidence="6" id="KW-0693">Viral RNA replication</keyword>
<feature type="compositionally biased region" description="Gly residues" evidence="10">
    <location>
        <begin position="595"/>
        <end position="605"/>
    </location>
</feature>
<feature type="binding site" evidence="9">
    <location>
        <position position="426"/>
    </location>
    <ligand>
        <name>Mg(2+)</name>
        <dbReference type="ChEBI" id="CHEBI:18420"/>
        <label>2</label>
    </ligand>
</feature>
<keyword evidence="2 12" id="KW-0696">RNA-directed RNA polymerase</keyword>
<keyword evidence="9" id="KW-0479">Metal-binding</keyword>
<dbReference type="InterPro" id="IPR007096">
    <property type="entry name" value="RNA-dir_Rpol_cat_phage"/>
</dbReference>
<dbReference type="InterPro" id="IPR005093">
    <property type="entry name" value="RNArep_beta"/>
</dbReference>
<name>A0A514D7R6_9VIRU</name>
<organism evidence="12">
    <name type="scientific">Leviviridae sp</name>
    <dbReference type="NCBI Taxonomy" id="2027243"/>
    <lineage>
        <taxon>Viruses</taxon>
        <taxon>Riboviria</taxon>
        <taxon>Orthornavirae</taxon>
        <taxon>Lenarviricota</taxon>
        <taxon>Leviviricetes</taxon>
        <taxon>Norzivirales</taxon>
        <taxon>Fiersviridae</taxon>
    </lineage>
</organism>
<feature type="domain" description="RdRp catalytic" evidence="11">
    <location>
        <begin position="314"/>
        <end position="458"/>
    </location>
</feature>
<dbReference type="EC" id="2.7.7.48" evidence="1"/>
<proteinExistence type="predicted"/>
<feature type="binding site" evidence="9">
    <location>
        <position position="427"/>
    </location>
    <ligand>
        <name>Mg(2+)</name>
        <dbReference type="ChEBI" id="CHEBI:18420"/>
        <label>2</label>
    </ligand>
</feature>
<feature type="binding site" evidence="9">
    <location>
        <position position="329"/>
    </location>
    <ligand>
        <name>Mg(2+)</name>
        <dbReference type="ChEBI" id="CHEBI:18420"/>
        <label>2</label>
    </ligand>
</feature>
<evidence type="ECO:0000256" key="10">
    <source>
        <dbReference type="SAM" id="MobiDB-lite"/>
    </source>
</evidence>
<evidence type="ECO:0000259" key="11">
    <source>
        <dbReference type="PROSITE" id="PS50522"/>
    </source>
</evidence>
<evidence type="ECO:0000256" key="4">
    <source>
        <dbReference type="ARBA" id="ARBA00022695"/>
    </source>
</evidence>
<evidence type="ECO:0000256" key="1">
    <source>
        <dbReference type="ARBA" id="ARBA00012494"/>
    </source>
</evidence>
<evidence type="ECO:0000256" key="7">
    <source>
        <dbReference type="ARBA" id="ARBA00030248"/>
    </source>
</evidence>
<dbReference type="EMBL" id="MN034955">
    <property type="protein sequence ID" value="QDH89668.1"/>
    <property type="molecule type" value="Genomic_RNA"/>
</dbReference>
<evidence type="ECO:0000256" key="6">
    <source>
        <dbReference type="ARBA" id="ARBA00022953"/>
    </source>
</evidence>
<dbReference type="InterPro" id="IPR043502">
    <property type="entry name" value="DNA/RNA_pol_sf"/>
</dbReference>
<gene>
    <name evidence="12" type="ORF">H3Bulk412773_000001</name>
</gene>
<comment type="catalytic activity">
    <reaction evidence="8">
        <text>RNA(n) + a ribonucleoside 5'-triphosphate = RNA(n+1) + diphosphate</text>
        <dbReference type="Rhea" id="RHEA:21248"/>
        <dbReference type="Rhea" id="RHEA-COMP:14527"/>
        <dbReference type="Rhea" id="RHEA-COMP:17342"/>
        <dbReference type="ChEBI" id="CHEBI:33019"/>
        <dbReference type="ChEBI" id="CHEBI:61557"/>
        <dbReference type="ChEBI" id="CHEBI:140395"/>
        <dbReference type="EC" id="2.7.7.48"/>
    </reaction>
</comment>